<dbReference type="EMBL" id="JAGFWR010000002">
    <property type="protein sequence ID" value="MBO4160479.1"/>
    <property type="molecule type" value="Genomic_DNA"/>
</dbReference>
<evidence type="ECO:0000313" key="2">
    <source>
        <dbReference type="Proteomes" id="UP000671399"/>
    </source>
</evidence>
<organism evidence="1 2">
    <name type="scientific">Micromonospora antibiotica</name>
    <dbReference type="NCBI Taxonomy" id="2807623"/>
    <lineage>
        <taxon>Bacteria</taxon>
        <taxon>Bacillati</taxon>
        <taxon>Actinomycetota</taxon>
        <taxon>Actinomycetes</taxon>
        <taxon>Micromonosporales</taxon>
        <taxon>Micromonosporaceae</taxon>
        <taxon>Micromonospora</taxon>
    </lineage>
</organism>
<comment type="caution">
    <text evidence="1">The sequence shown here is derived from an EMBL/GenBank/DDBJ whole genome shotgun (WGS) entry which is preliminary data.</text>
</comment>
<gene>
    <name evidence="1" type="ORF">JQN83_06575</name>
</gene>
<keyword evidence="2" id="KW-1185">Reference proteome</keyword>
<dbReference type="Gene3D" id="3.40.50.1220">
    <property type="entry name" value="TPP-binding domain"/>
    <property type="match status" value="1"/>
</dbReference>
<sequence length="270" mass="30266">MTAQDSVRELVRHLRQFRDDQASAEKPFFWLGAGCSVHDGVPLNAELLAAVLGDDVDTWGSPQYRFDLFCDGLGPGVARAGLFRRYLERPLTPDSPYRQLVGLLTRGYADMVVTVNIDDLLEQALAAAGLREHHDYRVIDVPQYRPEAAVLQITAPGSPRIRIIKLHGGLDLGLNLMTSREIIRYEERIEQLVRDVTSRPAVVCGYSFFHLNVLQAFSRDRSPLYYANIAFPDAPMVLSLMAQRNYSPRFIDGKLGSFAGLMRAVTEQLT</sequence>
<reference evidence="1 2" key="1">
    <citation type="submission" date="2021-03" db="EMBL/GenBank/DDBJ databases">
        <authorList>
            <person name="Lee D.-H."/>
        </authorList>
    </citation>
    <scope>NUCLEOTIDE SEQUENCE [LARGE SCALE GENOMIC DNA]</scope>
    <source>
        <strain evidence="1 2">MMS20-R2-23</strain>
    </source>
</reference>
<protein>
    <submittedName>
        <fullName evidence="1">SIR2 family protein</fullName>
    </submittedName>
</protein>
<dbReference type="SUPFAM" id="SSF52467">
    <property type="entry name" value="DHS-like NAD/FAD-binding domain"/>
    <property type="match status" value="1"/>
</dbReference>
<accession>A0ABS3V4H2</accession>
<name>A0ABS3V4H2_9ACTN</name>
<evidence type="ECO:0000313" key="1">
    <source>
        <dbReference type="EMBL" id="MBO4160479.1"/>
    </source>
</evidence>
<dbReference type="InterPro" id="IPR029035">
    <property type="entry name" value="DHS-like_NAD/FAD-binding_dom"/>
</dbReference>
<dbReference type="Pfam" id="PF13289">
    <property type="entry name" value="SIR2_2"/>
    <property type="match status" value="1"/>
</dbReference>
<dbReference type="RefSeq" id="WP_208566137.1">
    <property type="nucleotide sequence ID" value="NZ_JAGFWR010000002.1"/>
</dbReference>
<dbReference type="Proteomes" id="UP000671399">
    <property type="component" value="Unassembled WGS sequence"/>
</dbReference>
<proteinExistence type="predicted"/>